<sequence length="277" mass="31711">MDPTMNFSYSKEDGYTKKCLVRAFKVNTSSTDVLFDQISNSDKFKVDKVIKISKEKHLKLKEFSTKKDIHYMHFALYNPKEQVSITPPKKNASDLLEVENLDSLHAFFLIKDNHIASLMQISTNWCENKIATIFEQFGITITPTPVLEKKVIEKIKEQKFRALHIDIAVEQSDFVKAPSMFASIFKKEPKTRTKGISGHLKIDASGNAEIAQSIEKNPAKWIADLSSDFYIETKKGERIYGDDMKLTKTYFAVPYGSKSINAKYAKEILEDFVEKEL</sequence>
<dbReference type="AlphaFoldDB" id="B6XBQ8"/>
<organism evidence="1 2">
    <name type="scientific">Providencia alcalifaciens DSM 30120</name>
    <dbReference type="NCBI Taxonomy" id="520999"/>
    <lineage>
        <taxon>Bacteria</taxon>
        <taxon>Pseudomonadati</taxon>
        <taxon>Pseudomonadota</taxon>
        <taxon>Gammaproteobacteria</taxon>
        <taxon>Enterobacterales</taxon>
        <taxon>Morganellaceae</taxon>
        <taxon>Providencia</taxon>
    </lineage>
</organism>
<protein>
    <submittedName>
        <fullName evidence="1">Uncharacterized protein</fullName>
    </submittedName>
</protein>
<proteinExistence type="predicted"/>
<evidence type="ECO:0000313" key="2">
    <source>
        <dbReference type="Proteomes" id="UP000003729"/>
    </source>
</evidence>
<gene>
    <name evidence="1" type="ORF">PROVALCAL_00769</name>
</gene>
<evidence type="ECO:0000313" key="1">
    <source>
        <dbReference type="EMBL" id="EEB47060.1"/>
    </source>
</evidence>
<accession>B6XBQ8</accession>
<reference evidence="1 2" key="1">
    <citation type="submission" date="2008-10" db="EMBL/GenBank/DDBJ databases">
        <title>Draft genome sequence of Providencia alcalifaciens (DSM 30120).</title>
        <authorList>
            <person name="Sudarsanam P."/>
            <person name="Ley R."/>
            <person name="Guruge J."/>
            <person name="Turnbaugh P.J."/>
            <person name="Mahowald M."/>
            <person name="Liep D."/>
            <person name="Gordon J."/>
        </authorList>
    </citation>
    <scope>NUCLEOTIDE SEQUENCE [LARGE SCALE GENOMIC DNA]</scope>
    <source>
        <strain evidence="1 2">DSM 30120</strain>
    </source>
</reference>
<dbReference type="EMBL" id="ABXW01000014">
    <property type="protein sequence ID" value="EEB47060.1"/>
    <property type="molecule type" value="Genomic_DNA"/>
</dbReference>
<reference evidence="1 2" key="2">
    <citation type="submission" date="2008-10" db="EMBL/GenBank/DDBJ databases">
        <authorList>
            <person name="Fulton L."/>
            <person name="Clifton S."/>
            <person name="Fulton B."/>
            <person name="Xu J."/>
            <person name="Minx P."/>
            <person name="Pepin K.H."/>
            <person name="Johnson M."/>
            <person name="Bhonagiri V."/>
            <person name="Nash W.E."/>
            <person name="Mardis E.R."/>
            <person name="Wilson R.K."/>
        </authorList>
    </citation>
    <scope>NUCLEOTIDE SEQUENCE [LARGE SCALE GENOMIC DNA]</scope>
    <source>
        <strain evidence="1 2">DSM 30120</strain>
    </source>
</reference>
<name>B6XBQ8_9GAMM</name>
<dbReference type="Proteomes" id="UP000003729">
    <property type="component" value="Unassembled WGS sequence"/>
</dbReference>
<comment type="caution">
    <text evidence="1">The sequence shown here is derived from an EMBL/GenBank/DDBJ whole genome shotgun (WGS) entry which is preliminary data.</text>
</comment>